<evidence type="ECO:0000256" key="2">
    <source>
        <dbReference type="SAM" id="Phobius"/>
    </source>
</evidence>
<gene>
    <name evidence="3" type="ORF">K469DRAFT_719336</name>
</gene>
<proteinExistence type="predicted"/>
<feature type="transmembrane region" description="Helical" evidence="2">
    <location>
        <begin position="64"/>
        <end position="88"/>
    </location>
</feature>
<dbReference type="EMBL" id="ML994681">
    <property type="protein sequence ID" value="KAF2177865.1"/>
    <property type="molecule type" value="Genomic_DNA"/>
</dbReference>
<dbReference type="AlphaFoldDB" id="A0A6A6DFE4"/>
<sequence>MSAAHSDLEVVPNSEYAGLQYMPNKEAAYSIPVPPDADTFKIRAEGNDGGRDSRTICGLKRKTFWIVAAIVTLLVIGAAVGGGVGGALSQKNSDNANTDDQAAGARTPSVSNSASAGPVTRTSSPSSTTISTTEVAGPTSTILRDCPSANNSIYDVTLGSSQMSFRKVCNLSLQNANGIDNVVGRVTTSLNDCINLCAAYNIQNKTEITEGRSRICNSVCWRNTFDEKNDWPGGMCFGYTTQNSSNTFRFRVPAEDICDGAGWINQAF</sequence>
<evidence type="ECO:0000313" key="4">
    <source>
        <dbReference type="Proteomes" id="UP000800200"/>
    </source>
</evidence>
<accession>A0A6A6DFE4</accession>
<keyword evidence="2" id="KW-0472">Membrane</keyword>
<keyword evidence="4" id="KW-1185">Reference proteome</keyword>
<keyword evidence="2" id="KW-0812">Transmembrane</keyword>
<organism evidence="3 4">
    <name type="scientific">Zopfia rhizophila CBS 207.26</name>
    <dbReference type="NCBI Taxonomy" id="1314779"/>
    <lineage>
        <taxon>Eukaryota</taxon>
        <taxon>Fungi</taxon>
        <taxon>Dikarya</taxon>
        <taxon>Ascomycota</taxon>
        <taxon>Pezizomycotina</taxon>
        <taxon>Dothideomycetes</taxon>
        <taxon>Dothideomycetes incertae sedis</taxon>
        <taxon>Zopfiaceae</taxon>
        <taxon>Zopfia</taxon>
    </lineage>
</organism>
<keyword evidence="2" id="KW-1133">Transmembrane helix</keyword>
<evidence type="ECO:0008006" key="5">
    <source>
        <dbReference type="Google" id="ProtNLM"/>
    </source>
</evidence>
<dbReference type="Proteomes" id="UP000800200">
    <property type="component" value="Unassembled WGS sequence"/>
</dbReference>
<dbReference type="OrthoDB" id="5424430at2759"/>
<feature type="region of interest" description="Disordered" evidence="1">
    <location>
        <begin position="91"/>
        <end position="136"/>
    </location>
</feature>
<feature type="compositionally biased region" description="Low complexity" evidence="1">
    <location>
        <begin position="120"/>
        <end position="133"/>
    </location>
</feature>
<reference evidence="3" key="1">
    <citation type="journal article" date="2020" name="Stud. Mycol.">
        <title>101 Dothideomycetes genomes: a test case for predicting lifestyles and emergence of pathogens.</title>
        <authorList>
            <person name="Haridas S."/>
            <person name="Albert R."/>
            <person name="Binder M."/>
            <person name="Bloem J."/>
            <person name="Labutti K."/>
            <person name="Salamov A."/>
            <person name="Andreopoulos B."/>
            <person name="Baker S."/>
            <person name="Barry K."/>
            <person name="Bills G."/>
            <person name="Bluhm B."/>
            <person name="Cannon C."/>
            <person name="Castanera R."/>
            <person name="Culley D."/>
            <person name="Daum C."/>
            <person name="Ezra D."/>
            <person name="Gonzalez J."/>
            <person name="Henrissat B."/>
            <person name="Kuo A."/>
            <person name="Liang C."/>
            <person name="Lipzen A."/>
            <person name="Lutzoni F."/>
            <person name="Magnuson J."/>
            <person name="Mondo S."/>
            <person name="Nolan M."/>
            <person name="Ohm R."/>
            <person name="Pangilinan J."/>
            <person name="Park H.-J."/>
            <person name="Ramirez L."/>
            <person name="Alfaro M."/>
            <person name="Sun H."/>
            <person name="Tritt A."/>
            <person name="Yoshinaga Y."/>
            <person name="Zwiers L.-H."/>
            <person name="Turgeon B."/>
            <person name="Goodwin S."/>
            <person name="Spatafora J."/>
            <person name="Crous P."/>
            <person name="Grigoriev I."/>
        </authorList>
    </citation>
    <scope>NUCLEOTIDE SEQUENCE</scope>
    <source>
        <strain evidence="3">CBS 207.26</strain>
    </source>
</reference>
<evidence type="ECO:0000313" key="3">
    <source>
        <dbReference type="EMBL" id="KAF2177865.1"/>
    </source>
</evidence>
<evidence type="ECO:0000256" key="1">
    <source>
        <dbReference type="SAM" id="MobiDB-lite"/>
    </source>
</evidence>
<protein>
    <recommendedName>
        <fullName evidence="5">Apple domain-containing protein</fullName>
    </recommendedName>
</protein>
<feature type="compositionally biased region" description="Polar residues" evidence="1">
    <location>
        <begin position="91"/>
        <end position="100"/>
    </location>
</feature>
<name>A0A6A6DFE4_9PEZI</name>